<keyword evidence="5" id="KW-1185">Reference proteome</keyword>
<dbReference type="Proteomes" id="UP000002051">
    <property type="component" value="Chromosome 3"/>
</dbReference>
<name>G7JB98_MEDTR</name>
<dbReference type="PaxDb" id="3880-AES71150"/>
<sequence>MPQTTTAKVMSESISLVKGDDRRELRQRHIILFECLRVSLKDSTESGWKFLNAVTKHEARGDIVISKKKRAMATPPTTHVDDDDAGSHGEVAGNETQGRVDALSVEARLDAGSANSDQKGANNIAKRSQERIGSAFTRNSLPQDFDDQEILYETCTVSNASQLSVLAPKLQSLRIKDCESLDVLPDDLLDGSTSLKELKLMNCSDLRSIPYPPSLTELYISKCRNFELLRSSKSRENLSFIHRLFIGNSCDSLTTLTLDLFPKLKILFIWNCPNLVSFDVTGVHKGDFPLECFEIRDCPGLTSFPDEGFHTPNLRAFTLSNCKNLKKFPNFIASLTSLLTLFVLRCPHIECFPHGGFPSSLILISIAYCNKLTSQKEWGLENLKSLTTFNIEGGCIGLESFPEENLLPRNIISLHISNLKSLKKLDDKGFQQLNALCTLKIDRCDVLQYLPEQGLPSSLNQLNIRDCPVLTPRLKPETGKYWCKVAHIPHIEIDDKKVGQPWYRY</sequence>
<dbReference type="eggNOG" id="KOG4658">
    <property type="taxonomic scope" value="Eukaryota"/>
</dbReference>
<gene>
    <name evidence="3" type="ordered locus">MTR_3g070650</name>
</gene>
<organism evidence="3 5">
    <name type="scientific">Medicago truncatula</name>
    <name type="common">Barrel medic</name>
    <name type="synonym">Medicago tribuloides</name>
    <dbReference type="NCBI Taxonomy" id="3880"/>
    <lineage>
        <taxon>Eukaryota</taxon>
        <taxon>Viridiplantae</taxon>
        <taxon>Streptophyta</taxon>
        <taxon>Embryophyta</taxon>
        <taxon>Tracheophyta</taxon>
        <taxon>Spermatophyta</taxon>
        <taxon>Magnoliopsida</taxon>
        <taxon>eudicotyledons</taxon>
        <taxon>Gunneridae</taxon>
        <taxon>Pentapetalae</taxon>
        <taxon>rosids</taxon>
        <taxon>fabids</taxon>
        <taxon>Fabales</taxon>
        <taxon>Fabaceae</taxon>
        <taxon>Papilionoideae</taxon>
        <taxon>50 kb inversion clade</taxon>
        <taxon>NPAAA clade</taxon>
        <taxon>Hologalegina</taxon>
        <taxon>IRL clade</taxon>
        <taxon>Trifolieae</taxon>
        <taxon>Medicago</taxon>
    </lineage>
</organism>
<reference evidence="4" key="3">
    <citation type="submission" date="2015-04" db="UniProtKB">
        <authorList>
            <consortium name="EnsemblPlants"/>
        </authorList>
    </citation>
    <scope>IDENTIFICATION</scope>
    <source>
        <strain evidence="4">cv. Jemalong A17</strain>
    </source>
</reference>
<accession>G7JB98</accession>
<evidence type="ECO:0000313" key="3">
    <source>
        <dbReference type="EMBL" id="AES71150.2"/>
    </source>
</evidence>
<dbReference type="AlphaFoldDB" id="G7JB98"/>
<dbReference type="GO" id="GO:0006952">
    <property type="term" value="P:defense response"/>
    <property type="evidence" value="ECO:0007669"/>
    <property type="project" value="UniProtKB-KW"/>
</dbReference>
<dbReference type="SUPFAM" id="SSF52058">
    <property type="entry name" value="L domain-like"/>
    <property type="match status" value="2"/>
</dbReference>
<evidence type="ECO:0000313" key="4">
    <source>
        <dbReference type="EnsemblPlants" id="AES71150"/>
    </source>
</evidence>
<evidence type="ECO:0000256" key="1">
    <source>
        <dbReference type="ARBA" id="ARBA00022821"/>
    </source>
</evidence>
<accession>A0A0C3VIF5</accession>
<keyword evidence="1" id="KW-0611">Plant defense</keyword>
<protein>
    <submittedName>
        <fullName evidence="3">Resistance domain protein, putative</fullName>
    </submittedName>
</protein>
<dbReference type="PANTHER" id="PTHR36766">
    <property type="entry name" value="PLANT BROAD-SPECTRUM MILDEW RESISTANCE PROTEIN RPW8"/>
    <property type="match status" value="1"/>
</dbReference>
<evidence type="ECO:0000256" key="2">
    <source>
        <dbReference type="SAM" id="MobiDB-lite"/>
    </source>
</evidence>
<feature type="region of interest" description="Disordered" evidence="2">
    <location>
        <begin position="70"/>
        <end position="99"/>
    </location>
</feature>
<reference evidence="3 5" key="2">
    <citation type="journal article" date="2014" name="BMC Genomics">
        <title>An improved genome release (version Mt4.0) for the model legume Medicago truncatula.</title>
        <authorList>
            <person name="Tang H."/>
            <person name="Krishnakumar V."/>
            <person name="Bidwell S."/>
            <person name="Rosen B."/>
            <person name="Chan A."/>
            <person name="Zhou S."/>
            <person name="Gentzbittel L."/>
            <person name="Childs K.L."/>
            <person name="Yandell M."/>
            <person name="Gundlach H."/>
            <person name="Mayer K.F."/>
            <person name="Schwartz D.C."/>
            <person name="Town C.D."/>
        </authorList>
    </citation>
    <scope>GENOME REANNOTATION</scope>
    <source>
        <strain evidence="4 5">cv. Jemalong A17</strain>
    </source>
</reference>
<reference evidence="3 5" key="1">
    <citation type="journal article" date="2011" name="Nature">
        <title>The Medicago genome provides insight into the evolution of rhizobial symbioses.</title>
        <authorList>
            <person name="Young N.D."/>
            <person name="Debelle F."/>
            <person name="Oldroyd G.E."/>
            <person name="Geurts R."/>
            <person name="Cannon S.B."/>
            <person name="Udvardi M.K."/>
            <person name="Benedito V.A."/>
            <person name="Mayer K.F."/>
            <person name="Gouzy J."/>
            <person name="Schoof H."/>
            <person name="Van de Peer Y."/>
            <person name="Proost S."/>
            <person name="Cook D.R."/>
            <person name="Meyers B.C."/>
            <person name="Spannagl M."/>
            <person name="Cheung F."/>
            <person name="De Mita S."/>
            <person name="Krishnakumar V."/>
            <person name="Gundlach H."/>
            <person name="Zhou S."/>
            <person name="Mudge J."/>
            <person name="Bharti A.K."/>
            <person name="Murray J.D."/>
            <person name="Naoumkina M.A."/>
            <person name="Rosen B."/>
            <person name="Silverstein K.A."/>
            <person name="Tang H."/>
            <person name="Rombauts S."/>
            <person name="Zhao P.X."/>
            <person name="Zhou P."/>
            <person name="Barbe V."/>
            <person name="Bardou P."/>
            <person name="Bechner M."/>
            <person name="Bellec A."/>
            <person name="Berger A."/>
            <person name="Berges H."/>
            <person name="Bidwell S."/>
            <person name="Bisseling T."/>
            <person name="Choisne N."/>
            <person name="Couloux A."/>
            <person name="Denny R."/>
            <person name="Deshpande S."/>
            <person name="Dai X."/>
            <person name="Doyle J.J."/>
            <person name="Dudez A.M."/>
            <person name="Farmer A.D."/>
            <person name="Fouteau S."/>
            <person name="Franken C."/>
            <person name="Gibelin C."/>
            <person name="Gish J."/>
            <person name="Goldstein S."/>
            <person name="Gonzalez A.J."/>
            <person name="Green P.J."/>
            <person name="Hallab A."/>
            <person name="Hartog M."/>
            <person name="Hua A."/>
            <person name="Humphray S.J."/>
            <person name="Jeong D.H."/>
            <person name="Jing Y."/>
            <person name="Jocker A."/>
            <person name="Kenton S.M."/>
            <person name="Kim D.J."/>
            <person name="Klee K."/>
            <person name="Lai H."/>
            <person name="Lang C."/>
            <person name="Lin S."/>
            <person name="Macmil S.L."/>
            <person name="Magdelenat G."/>
            <person name="Matthews L."/>
            <person name="McCorrison J."/>
            <person name="Monaghan E.L."/>
            <person name="Mun J.H."/>
            <person name="Najar F.Z."/>
            <person name="Nicholson C."/>
            <person name="Noirot C."/>
            <person name="O'Bleness M."/>
            <person name="Paule C.R."/>
            <person name="Poulain J."/>
            <person name="Prion F."/>
            <person name="Qin B."/>
            <person name="Qu C."/>
            <person name="Retzel E.F."/>
            <person name="Riddle C."/>
            <person name="Sallet E."/>
            <person name="Samain S."/>
            <person name="Samson N."/>
            <person name="Sanders I."/>
            <person name="Saurat O."/>
            <person name="Scarpelli C."/>
            <person name="Schiex T."/>
            <person name="Segurens B."/>
            <person name="Severin A.J."/>
            <person name="Sherrier D.J."/>
            <person name="Shi R."/>
            <person name="Sims S."/>
            <person name="Singer S.R."/>
            <person name="Sinharoy S."/>
            <person name="Sterck L."/>
            <person name="Viollet A."/>
            <person name="Wang B.B."/>
            <person name="Wang K."/>
            <person name="Wang M."/>
            <person name="Wang X."/>
            <person name="Warfsmann J."/>
            <person name="Weissenbach J."/>
            <person name="White D.D."/>
            <person name="White J.D."/>
            <person name="Wiley G.B."/>
            <person name="Wincker P."/>
            <person name="Xing Y."/>
            <person name="Yang L."/>
            <person name="Yao Z."/>
            <person name="Ying F."/>
            <person name="Zhai J."/>
            <person name="Zhou L."/>
            <person name="Zuber A."/>
            <person name="Denarie J."/>
            <person name="Dixon R.A."/>
            <person name="May G.D."/>
            <person name="Schwartz D.C."/>
            <person name="Rogers J."/>
            <person name="Quetier F."/>
            <person name="Town C.D."/>
            <person name="Roe B.A."/>
        </authorList>
    </citation>
    <scope>NUCLEOTIDE SEQUENCE [LARGE SCALE GENOMIC DNA]</scope>
    <source>
        <strain evidence="3">A17</strain>
        <strain evidence="4 5">cv. Jemalong A17</strain>
    </source>
</reference>
<proteinExistence type="predicted"/>
<dbReference type="HOGENOM" id="CLU_647903_0_0_1"/>
<dbReference type="PANTHER" id="PTHR36766:SF40">
    <property type="entry name" value="DISEASE RESISTANCE PROTEIN RGA3"/>
    <property type="match status" value="1"/>
</dbReference>
<dbReference type="EMBL" id="CM001219">
    <property type="protein sequence ID" value="AES71150.2"/>
    <property type="molecule type" value="Genomic_DNA"/>
</dbReference>
<dbReference type="EnsemblPlants" id="AES71150">
    <property type="protein sequence ID" value="AES71150"/>
    <property type="gene ID" value="MTR_3g070650"/>
</dbReference>
<dbReference type="Gene3D" id="3.80.10.10">
    <property type="entry name" value="Ribonuclease Inhibitor"/>
    <property type="match status" value="3"/>
</dbReference>
<evidence type="ECO:0000313" key="5">
    <source>
        <dbReference type="Proteomes" id="UP000002051"/>
    </source>
</evidence>
<dbReference type="InterPro" id="IPR032675">
    <property type="entry name" value="LRR_dom_sf"/>
</dbReference>